<comment type="caution">
    <text evidence="4">The sequence shown here is derived from an EMBL/GenBank/DDBJ whole genome shotgun (WGS) entry which is preliminary data.</text>
</comment>
<dbReference type="Proteomes" id="UP000444318">
    <property type="component" value="Unassembled WGS sequence"/>
</dbReference>
<dbReference type="PANTHER" id="PTHR44591:SF25">
    <property type="entry name" value="CHEMOTAXIS TWO-COMPONENT RESPONSE REGULATOR"/>
    <property type="match status" value="1"/>
</dbReference>
<proteinExistence type="predicted"/>
<dbReference type="EMBL" id="WHUF01000009">
    <property type="protein sequence ID" value="MQA23271.1"/>
    <property type="molecule type" value="Genomic_DNA"/>
</dbReference>
<dbReference type="GO" id="GO:0000160">
    <property type="term" value="P:phosphorelay signal transduction system"/>
    <property type="evidence" value="ECO:0007669"/>
    <property type="project" value="InterPro"/>
</dbReference>
<feature type="modified residue" description="4-aspartylphosphate" evidence="2">
    <location>
        <position position="56"/>
    </location>
</feature>
<dbReference type="Pfam" id="PF00072">
    <property type="entry name" value="Response_reg"/>
    <property type="match status" value="1"/>
</dbReference>
<dbReference type="RefSeq" id="WP_152809100.1">
    <property type="nucleotide sequence ID" value="NZ_WHUF01000009.1"/>
</dbReference>
<dbReference type="PANTHER" id="PTHR44591">
    <property type="entry name" value="STRESS RESPONSE REGULATOR PROTEIN 1"/>
    <property type="match status" value="1"/>
</dbReference>
<accession>A0A843SMH3</accession>
<evidence type="ECO:0000313" key="4">
    <source>
        <dbReference type="EMBL" id="MQA23271.1"/>
    </source>
</evidence>
<dbReference type="SUPFAM" id="SSF52172">
    <property type="entry name" value="CheY-like"/>
    <property type="match status" value="1"/>
</dbReference>
<keyword evidence="5" id="KW-1185">Reference proteome</keyword>
<dbReference type="InterPro" id="IPR011006">
    <property type="entry name" value="CheY-like_superfamily"/>
</dbReference>
<dbReference type="PROSITE" id="PS50110">
    <property type="entry name" value="RESPONSE_REGULATORY"/>
    <property type="match status" value="1"/>
</dbReference>
<dbReference type="Gene3D" id="3.40.50.2300">
    <property type="match status" value="1"/>
</dbReference>
<protein>
    <submittedName>
        <fullName evidence="4">Response regulator</fullName>
    </submittedName>
</protein>
<organism evidence="4 5">
    <name type="scientific">Rugamonas rivuli</name>
    <dbReference type="NCBI Taxonomy" id="2743358"/>
    <lineage>
        <taxon>Bacteria</taxon>
        <taxon>Pseudomonadati</taxon>
        <taxon>Pseudomonadota</taxon>
        <taxon>Betaproteobacteria</taxon>
        <taxon>Burkholderiales</taxon>
        <taxon>Oxalobacteraceae</taxon>
        <taxon>Telluria group</taxon>
        <taxon>Rugamonas</taxon>
    </lineage>
</organism>
<feature type="domain" description="Response regulatory" evidence="3">
    <location>
        <begin position="7"/>
        <end position="121"/>
    </location>
</feature>
<evidence type="ECO:0000256" key="2">
    <source>
        <dbReference type="PROSITE-ProRule" id="PRU00169"/>
    </source>
</evidence>
<evidence type="ECO:0000256" key="1">
    <source>
        <dbReference type="ARBA" id="ARBA00022553"/>
    </source>
</evidence>
<evidence type="ECO:0000259" key="3">
    <source>
        <dbReference type="PROSITE" id="PS50110"/>
    </source>
</evidence>
<keyword evidence="1 2" id="KW-0597">Phosphoprotein</keyword>
<dbReference type="InterPro" id="IPR001789">
    <property type="entry name" value="Sig_transdc_resp-reg_receiver"/>
</dbReference>
<gene>
    <name evidence="4" type="ORF">GEV01_27480</name>
</gene>
<dbReference type="InterPro" id="IPR050595">
    <property type="entry name" value="Bact_response_regulator"/>
</dbReference>
<evidence type="ECO:0000313" key="5">
    <source>
        <dbReference type="Proteomes" id="UP000444318"/>
    </source>
</evidence>
<sequence>MNTSTPWIAVVDDDDAIRRALLRLMRAAGISARAYAGGAEFLAALDGGHPCCVVLDVHMPGLSGLEVQAMLAAQAPEVGVILITGHQTPAEQARALLHQPLAYLNKPVNDQLLLDAIATACGAATASATGGLRP</sequence>
<name>A0A843SMH3_9BURK</name>
<reference evidence="4 5" key="1">
    <citation type="submission" date="2019-10" db="EMBL/GenBank/DDBJ databases">
        <title>Two novel species isolated from a subtropical stream in China.</title>
        <authorList>
            <person name="Lu H."/>
        </authorList>
    </citation>
    <scope>NUCLEOTIDE SEQUENCE [LARGE SCALE GENOMIC DNA]</scope>
    <source>
        <strain evidence="4 5">FT103W</strain>
    </source>
</reference>
<dbReference type="SMART" id="SM00448">
    <property type="entry name" value="REC"/>
    <property type="match status" value="1"/>
</dbReference>
<dbReference type="AlphaFoldDB" id="A0A843SMH3"/>